<organism evidence="2 3">
    <name type="scientific">Cupriavidus pinatubonensis</name>
    <dbReference type="NCBI Taxonomy" id="248026"/>
    <lineage>
        <taxon>Bacteria</taxon>
        <taxon>Pseudomonadati</taxon>
        <taxon>Pseudomonadota</taxon>
        <taxon>Betaproteobacteria</taxon>
        <taxon>Burkholderiales</taxon>
        <taxon>Burkholderiaceae</taxon>
        <taxon>Cupriavidus</taxon>
    </lineage>
</organism>
<dbReference type="PROSITE" id="PS50125">
    <property type="entry name" value="GUANYLATE_CYCLASE_2"/>
    <property type="match status" value="2"/>
</dbReference>
<evidence type="ECO:0000313" key="2">
    <source>
        <dbReference type="EMBL" id="CAG9180606.1"/>
    </source>
</evidence>
<dbReference type="Gene3D" id="3.30.70.1230">
    <property type="entry name" value="Nucleotide cyclase"/>
    <property type="match status" value="2"/>
</dbReference>
<keyword evidence="3" id="KW-1185">Reference proteome</keyword>
<dbReference type="RefSeq" id="WP_224005940.1">
    <property type="nucleotide sequence ID" value="NZ_CAJZAF010000027.1"/>
</dbReference>
<protein>
    <recommendedName>
        <fullName evidence="1">Guanylate cyclase domain-containing protein</fullName>
    </recommendedName>
</protein>
<comment type="caution">
    <text evidence="2">The sequence shown here is derived from an EMBL/GenBank/DDBJ whole genome shotgun (WGS) entry which is preliminary data.</text>
</comment>
<feature type="domain" description="Guanylate cyclase" evidence="1">
    <location>
        <begin position="284"/>
        <end position="409"/>
    </location>
</feature>
<accession>A0ABM8XK67</accession>
<proteinExistence type="predicted"/>
<feature type="domain" description="Guanylate cyclase" evidence="1">
    <location>
        <begin position="50"/>
        <end position="188"/>
    </location>
</feature>
<dbReference type="Proteomes" id="UP000701702">
    <property type="component" value="Unassembled WGS sequence"/>
</dbReference>
<reference evidence="2 3" key="1">
    <citation type="submission" date="2021-08" db="EMBL/GenBank/DDBJ databases">
        <authorList>
            <person name="Peeters C."/>
        </authorList>
    </citation>
    <scope>NUCLEOTIDE SEQUENCE [LARGE SCALE GENOMIC DNA]</scope>
    <source>
        <strain evidence="2 3">LMG 23994</strain>
    </source>
</reference>
<sequence>MASRTWDQSAAKERIAARIREVESVEVRDYVRETDLTGLGNGLAYRVDGVHLYVDILNVAEMLNTTAYEGTMVHRRTLRFLNQHYRAVRRILLAVDAIQIDFHNQRLHAVFTKPYDDEAARVHRAIATAQLIIDVLHLTGEDEDDPLPGAQVRVGIDSGVALAVNNGRRGHREPLFLGPPANLAAKRAGGGSATGIYLTNTARATIGLDEVDDEDRSALGGSEIALSQEEADLDVTVEKIVDEWRKGLEKNPIGVFEFSAHTPPFKDLDLELLTPANSRRQDAVSIYADIDGFTNYVGDRVAADETAEDVVRVLHVLRGELDAVIHSDFAGRKIRFIGDCIHGVLIEGTAATTDASQTATNAMLCAGALRSSFELALSMLNDEGIDVGELGLAIGVEYGVIAITRLGVKGEMIRCCISRAVLQSEIEQLRCNGSQTAIGATAKTHCPEAIASIFGDSRRKTNLRYETVIAALEKENSQKAAAQSNSLLRQASTVAAAGFTFPAKAAGPSKTPAGFA</sequence>
<dbReference type="EMBL" id="CAJZAF010000027">
    <property type="protein sequence ID" value="CAG9180606.1"/>
    <property type="molecule type" value="Genomic_DNA"/>
</dbReference>
<dbReference type="SUPFAM" id="SSF55073">
    <property type="entry name" value="Nucleotide cyclase"/>
    <property type="match status" value="2"/>
</dbReference>
<dbReference type="InterPro" id="IPR029787">
    <property type="entry name" value="Nucleotide_cyclase"/>
</dbReference>
<name>A0ABM8XK67_9BURK</name>
<gene>
    <name evidence="2" type="ORF">LMG23994_04457</name>
</gene>
<evidence type="ECO:0000313" key="3">
    <source>
        <dbReference type="Proteomes" id="UP000701702"/>
    </source>
</evidence>
<evidence type="ECO:0000259" key="1">
    <source>
        <dbReference type="PROSITE" id="PS50125"/>
    </source>
</evidence>
<dbReference type="InterPro" id="IPR001054">
    <property type="entry name" value="A/G_cyclase"/>
</dbReference>